<dbReference type="AlphaFoldDB" id="A0AAP5H317"/>
<accession>A0AAP5H317</accession>
<evidence type="ECO:0000313" key="1">
    <source>
        <dbReference type="EMBL" id="MDR6724360.1"/>
    </source>
</evidence>
<evidence type="ECO:0000313" key="2">
    <source>
        <dbReference type="Proteomes" id="UP001254832"/>
    </source>
</evidence>
<protein>
    <submittedName>
        <fullName evidence="1">Uncharacterized protein</fullName>
    </submittedName>
</protein>
<reference evidence="1" key="1">
    <citation type="submission" date="2023-07" db="EMBL/GenBank/DDBJ databases">
        <title>Sorghum-associated microbial communities from plants grown in Nebraska, USA.</title>
        <authorList>
            <person name="Schachtman D."/>
        </authorList>
    </citation>
    <scope>NUCLEOTIDE SEQUENCE</scope>
    <source>
        <strain evidence="1">BE80</strain>
    </source>
</reference>
<dbReference type="RefSeq" id="WP_310140509.1">
    <property type="nucleotide sequence ID" value="NZ_JAVDTR010000007.1"/>
</dbReference>
<proteinExistence type="predicted"/>
<dbReference type="EMBL" id="JAVDTR010000007">
    <property type="protein sequence ID" value="MDR6724360.1"/>
    <property type="molecule type" value="Genomic_DNA"/>
</dbReference>
<sequence>MERLYKALGVRKWTWKAKAEKVVKTRDNERYPVQIPVKMDFS</sequence>
<organism evidence="1 2">
    <name type="scientific">Paenibacillus amylolyticus</name>
    <dbReference type="NCBI Taxonomy" id="1451"/>
    <lineage>
        <taxon>Bacteria</taxon>
        <taxon>Bacillati</taxon>
        <taxon>Bacillota</taxon>
        <taxon>Bacilli</taxon>
        <taxon>Bacillales</taxon>
        <taxon>Paenibacillaceae</taxon>
        <taxon>Paenibacillus</taxon>
    </lineage>
</organism>
<name>A0AAP5H317_PAEAM</name>
<comment type="caution">
    <text evidence="1">The sequence shown here is derived from an EMBL/GenBank/DDBJ whole genome shotgun (WGS) entry which is preliminary data.</text>
</comment>
<gene>
    <name evidence="1" type="ORF">J2W91_002828</name>
</gene>
<dbReference type="Proteomes" id="UP001254832">
    <property type="component" value="Unassembled WGS sequence"/>
</dbReference>